<sequence>MRKLFVFFLFINSTICLAQLGGRGTYQFLNLMSSPRQAAMGGKILTNYDYDPDSALYNPATINYRMDNQLSVNYVNYLADINYGTASYAYLYDRHTQVLHAGVTYINYGTFVGRDENGDFTNDFSGGETALSFGYAVNIGRSDFHVGANLKLISSKLEQYSSFGGALDLGVIYNYEKWDLNAALVVRNIGTQFTPYVDTIEKLPLEIDAGISQIVPNVPIRWHLTFENLQLWNIAFENTAQSTTDLDGNVTNNEVNIFDNIIRHTIVGVELFPESGFNLRLGYNFRRSEELRILNQRSFAGLSAGFGIKINKMRFNYAYARYNSAASSSFFGIGIDLQ</sequence>
<gene>
    <name evidence="1" type="ORF">EAX61_01310</name>
</gene>
<evidence type="ECO:0000313" key="2">
    <source>
        <dbReference type="Proteomes" id="UP000281985"/>
    </source>
</evidence>
<organism evidence="1 2">
    <name type="scientific">Dokdonia sinensis</name>
    <dbReference type="NCBI Taxonomy" id="2479847"/>
    <lineage>
        <taxon>Bacteria</taxon>
        <taxon>Pseudomonadati</taxon>
        <taxon>Bacteroidota</taxon>
        <taxon>Flavobacteriia</taxon>
        <taxon>Flavobacteriales</taxon>
        <taxon>Flavobacteriaceae</taxon>
        <taxon>Dokdonia</taxon>
    </lineage>
</organism>
<name>A0A3M0GHJ0_9FLAO</name>
<dbReference type="RefSeq" id="WP_121915842.1">
    <property type="nucleotide sequence ID" value="NZ_REFV01000001.1"/>
</dbReference>
<dbReference type="OrthoDB" id="9809953at2"/>
<dbReference type="EMBL" id="REFV01000001">
    <property type="protein sequence ID" value="RMB64047.1"/>
    <property type="molecule type" value="Genomic_DNA"/>
</dbReference>
<evidence type="ECO:0000313" key="1">
    <source>
        <dbReference type="EMBL" id="RMB64047.1"/>
    </source>
</evidence>
<accession>A0A3M0GHJ0</accession>
<proteinExistence type="predicted"/>
<dbReference type="Gene3D" id="2.40.160.60">
    <property type="entry name" value="Outer membrane protein transport protein (OMPP1/FadL/TodX)"/>
    <property type="match status" value="1"/>
</dbReference>
<keyword evidence="2" id="KW-1185">Reference proteome</keyword>
<dbReference type="Proteomes" id="UP000281985">
    <property type="component" value="Unassembled WGS sequence"/>
</dbReference>
<reference evidence="1 2" key="1">
    <citation type="submission" date="2018-10" db="EMBL/GenBank/DDBJ databases">
        <title>Dokdonia luteus sp. nov., isolated from sea water.</title>
        <authorList>
            <person name="Zhou L.Y."/>
            <person name="Du Z.J."/>
        </authorList>
    </citation>
    <scope>NUCLEOTIDE SEQUENCE [LARGE SCALE GENOMIC DNA]</scope>
    <source>
        <strain evidence="1 2">SH27</strain>
    </source>
</reference>
<dbReference type="AlphaFoldDB" id="A0A3M0GHJ0"/>
<dbReference type="NCBIfam" id="NF033709">
    <property type="entry name" value="PorV_fam"/>
    <property type="match status" value="1"/>
</dbReference>
<dbReference type="NCBIfam" id="NF033711">
    <property type="entry name" value="T9SS_PorQ"/>
    <property type="match status" value="1"/>
</dbReference>
<protein>
    <submittedName>
        <fullName evidence="1">Penicillin-binding protein</fullName>
    </submittedName>
</protein>
<comment type="caution">
    <text evidence="1">The sequence shown here is derived from an EMBL/GenBank/DDBJ whole genome shotgun (WGS) entry which is preliminary data.</text>
</comment>